<accession>A0AAJ0BW16</accession>
<evidence type="ECO:0000256" key="1">
    <source>
        <dbReference type="SAM" id="MobiDB-lite"/>
    </source>
</evidence>
<feature type="transmembrane region" description="Helical" evidence="2">
    <location>
        <begin position="36"/>
        <end position="57"/>
    </location>
</feature>
<dbReference type="AlphaFoldDB" id="A0AAJ0BW16"/>
<dbReference type="GeneID" id="85305620"/>
<dbReference type="EMBL" id="MU839017">
    <property type="protein sequence ID" value="KAK1765032.1"/>
    <property type="molecule type" value="Genomic_DNA"/>
</dbReference>
<keyword evidence="2" id="KW-1133">Transmembrane helix</keyword>
<evidence type="ECO:0000313" key="4">
    <source>
        <dbReference type="Proteomes" id="UP001244011"/>
    </source>
</evidence>
<dbReference type="RefSeq" id="XP_060281245.1">
    <property type="nucleotide sequence ID" value="XM_060422433.1"/>
</dbReference>
<keyword evidence="2" id="KW-0472">Membrane</keyword>
<reference evidence="3" key="1">
    <citation type="submission" date="2023-06" db="EMBL/GenBank/DDBJ databases">
        <title>Genome-scale phylogeny and comparative genomics of the fungal order Sordariales.</title>
        <authorList>
            <consortium name="Lawrence Berkeley National Laboratory"/>
            <person name="Hensen N."/>
            <person name="Bonometti L."/>
            <person name="Westerberg I."/>
            <person name="Brannstrom I.O."/>
            <person name="Guillou S."/>
            <person name="Cros-Aarteil S."/>
            <person name="Calhoun S."/>
            <person name="Haridas S."/>
            <person name="Kuo A."/>
            <person name="Mondo S."/>
            <person name="Pangilinan J."/>
            <person name="Riley R."/>
            <person name="Labutti K."/>
            <person name="Andreopoulos B."/>
            <person name="Lipzen A."/>
            <person name="Chen C."/>
            <person name="Yanf M."/>
            <person name="Daum C."/>
            <person name="Ng V."/>
            <person name="Clum A."/>
            <person name="Steindorff A."/>
            <person name="Ohm R."/>
            <person name="Martin F."/>
            <person name="Silar P."/>
            <person name="Natvig D."/>
            <person name="Lalanne C."/>
            <person name="Gautier V."/>
            <person name="Ament-Velasquez S.L."/>
            <person name="Kruys A."/>
            <person name="Hutchinson M.I."/>
            <person name="Powell A.J."/>
            <person name="Barry K."/>
            <person name="Miller A.N."/>
            <person name="Grigoriev I.V."/>
            <person name="Debuchy R."/>
            <person name="Gladieux P."/>
            <person name="Thoren M.H."/>
            <person name="Johannesson H."/>
        </authorList>
    </citation>
    <scope>NUCLEOTIDE SEQUENCE</scope>
    <source>
        <strain evidence="3">8032-3</strain>
    </source>
</reference>
<organism evidence="3 4">
    <name type="scientific">Phialemonium atrogriseum</name>
    <dbReference type="NCBI Taxonomy" id="1093897"/>
    <lineage>
        <taxon>Eukaryota</taxon>
        <taxon>Fungi</taxon>
        <taxon>Dikarya</taxon>
        <taxon>Ascomycota</taxon>
        <taxon>Pezizomycotina</taxon>
        <taxon>Sordariomycetes</taxon>
        <taxon>Sordariomycetidae</taxon>
        <taxon>Cephalothecales</taxon>
        <taxon>Cephalothecaceae</taxon>
        <taxon>Phialemonium</taxon>
    </lineage>
</organism>
<gene>
    <name evidence="3" type="ORF">QBC33DRAFT_180124</name>
</gene>
<evidence type="ECO:0000313" key="3">
    <source>
        <dbReference type="EMBL" id="KAK1765032.1"/>
    </source>
</evidence>
<proteinExistence type="predicted"/>
<comment type="caution">
    <text evidence="3">The sequence shown here is derived from an EMBL/GenBank/DDBJ whole genome shotgun (WGS) entry which is preliminary data.</text>
</comment>
<keyword evidence="2" id="KW-0812">Transmembrane</keyword>
<name>A0AAJ0BW16_9PEZI</name>
<keyword evidence="4" id="KW-1185">Reference proteome</keyword>
<dbReference type="Proteomes" id="UP001244011">
    <property type="component" value="Unassembled WGS sequence"/>
</dbReference>
<evidence type="ECO:0000256" key="2">
    <source>
        <dbReference type="SAM" id="Phobius"/>
    </source>
</evidence>
<protein>
    <submittedName>
        <fullName evidence="3">Uncharacterized protein</fullName>
    </submittedName>
</protein>
<feature type="region of interest" description="Disordered" evidence="1">
    <location>
        <begin position="68"/>
        <end position="153"/>
    </location>
</feature>
<sequence>MDASPWLRSILAREDCVNNANTNTCEKPAASSKLTIAIVVGIGALFALVTVIVLVYLHFRRRRLDRREDALDHELSDYDDDADVIRGRPPPPPHYQQRQGPKKPAGAHPRGVDYFEQSDESVISGGGGGGPGRSPPRVRGGGDGQYGEGLDRR</sequence>